<name>A0A4R6KJY0_9ACTN</name>
<dbReference type="OrthoDB" id="5191158at2"/>
<gene>
    <name evidence="3" type="ORF">EV643_103363</name>
</gene>
<organism evidence="3 4">
    <name type="scientific">Kribbella caucasensis</name>
    <dbReference type="NCBI Taxonomy" id="2512215"/>
    <lineage>
        <taxon>Bacteria</taxon>
        <taxon>Bacillati</taxon>
        <taxon>Actinomycetota</taxon>
        <taxon>Actinomycetes</taxon>
        <taxon>Propionibacteriales</taxon>
        <taxon>Kribbellaceae</taxon>
        <taxon>Kribbella</taxon>
    </lineage>
</organism>
<reference evidence="3 4" key="1">
    <citation type="submission" date="2019-03" db="EMBL/GenBank/DDBJ databases">
        <title>Genomic Encyclopedia of Type Strains, Phase III (KMG-III): the genomes of soil and plant-associated and newly described type strains.</title>
        <authorList>
            <person name="Whitman W."/>
        </authorList>
    </citation>
    <scope>NUCLEOTIDE SEQUENCE [LARGE SCALE GENOMIC DNA]</scope>
    <source>
        <strain evidence="3 4">VKM Ac-2527</strain>
    </source>
</reference>
<feature type="transmembrane region" description="Helical" evidence="2">
    <location>
        <begin position="20"/>
        <end position="40"/>
    </location>
</feature>
<comment type="caution">
    <text evidence="3">The sequence shown here is derived from an EMBL/GenBank/DDBJ whole genome shotgun (WGS) entry which is preliminary data.</text>
</comment>
<proteinExistence type="predicted"/>
<sequence>MAREPIAWTSRRRLLHRVRTAAWPVSLVVCFGALGLIWALPGMRRRSERKAARCTICRRHRGRARLFIGGFVILQALGAATAAYTAAAPPLLCHAHVYPDGRVESEPRLQDVSPPRTWGIARDIANASTTGLALLASKTAGMRECDGPPLTVTFWQPPRVSGGGSTVGDIFVAWMPAGEEGSSFLRGAQGFGLAAEGRGLLATEGQQYVRYGPNISSTRGNEMELARHESRHTDQWAIMTLIGGPLAFPAAYYADGAFFPFSRNHFERAASLSDGGYTAPPDNLPAPLPGAAAAVGVVLLLVLRRRIRWFSRILAAGRTGAIAHQPGRCPLHTTGWFHHPEQHRFASGEAPRGGPGLSFRDGAGP</sequence>
<accession>A0A4R6KJY0</accession>
<keyword evidence="2" id="KW-0472">Membrane</keyword>
<protein>
    <submittedName>
        <fullName evidence="3">Uncharacterized protein</fullName>
    </submittedName>
</protein>
<feature type="region of interest" description="Disordered" evidence="1">
    <location>
        <begin position="345"/>
        <end position="365"/>
    </location>
</feature>
<dbReference type="Proteomes" id="UP000295388">
    <property type="component" value="Unassembled WGS sequence"/>
</dbReference>
<keyword evidence="4" id="KW-1185">Reference proteome</keyword>
<evidence type="ECO:0000256" key="1">
    <source>
        <dbReference type="SAM" id="MobiDB-lite"/>
    </source>
</evidence>
<evidence type="ECO:0000313" key="3">
    <source>
        <dbReference type="EMBL" id="TDO51624.1"/>
    </source>
</evidence>
<keyword evidence="2" id="KW-1133">Transmembrane helix</keyword>
<feature type="transmembrane region" description="Helical" evidence="2">
    <location>
        <begin position="286"/>
        <end position="303"/>
    </location>
</feature>
<dbReference type="EMBL" id="SNWQ01000003">
    <property type="protein sequence ID" value="TDO51624.1"/>
    <property type="molecule type" value="Genomic_DNA"/>
</dbReference>
<evidence type="ECO:0000313" key="4">
    <source>
        <dbReference type="Proteomes" id="UP000295388"/>
    </source>
</evidence>
<evidence type="ECO:0000256" key="2">
    <source>
        <dbReference type="SAM" id="Phobius"/>
    </source>
</evidence>
<keyword evidence="2" id="KW-0812">Transmembrane</keyword>
<dbReference type="AlphaFoldDB" id="A0A4R6KJY0"/>
<dbReference type="RefSeq" id="WP_133799541.1">
    <property type="nucleotide sequence ID" value="NZ_SNWQ01000003.1"/>
</dbReference>